<dbReference type="InterPro" id="IPR003844">
    <property type="entry name" value="UPF0060"/>
</dbReference>
<dbReference type="Gene3D" id="1.10.3730.20">
    <property type="match status" value="1"/>
</dbReference>
<dbReference type="SUPFAM" id="SSF103481">
    <property type="entry name" value="Multidrug resistance efflux transporter EmrE"/>
    <property type="match status" value="1"/>
</dbReference>
<gene>
    <name evidence="6" type="ORF">CSSPTR1EN2_LOCUS11806</name>
</gene>
<organism evidence="6 7">
    <name type="scientific">Sphagnum troendelagicum</name>
    <dbReference type="NCBI Taxonomy" id="128251"/>
    <lineage>
        <taxon>Eukaryota</taxon>
        <taxon>Viridiplantae</taxon>
        <taxon>Streptophyta</taxon>
        <taxon>Embryophyta</taxon>
        <taxon>Bryophyta</taxon>
        <taxon>Sphagnophytina</taxon>
        <taxon>Sphagnopsida</taxon>
        <taxon>Sphagnales</taxon>
        <taxon>Sphagnaceae</taxon>
        <taxon>Sphagnum</taxon>
    </lineage>
</organism>
<dbReference type="Proteomes" id="UP001497512">
    <property type="component" value="Chromosome 19"/>
</dbReference>
<name>A0ABP0U5T3_9BRYO</name>
<evidence type="ECO:0000256" key="3">
    <source>
        <dbReference type="ARBA" id="ARBA00022989"/>
    </source>
</evidence>
<dbReference type="InterPro" id="IPR037185">
    <property type="entry name" value="EmrE-like"/>
</dbReference>
<protein>
    <submittedName>
        <fullName evidence="6">Uncharacterized protein</fullName>
    </submittedName>
</protein>
<dbReference type="Pfam" id="PF02694">
    <property type="entry name" value="UPF0060"/>
    <property type="match status" value="1"/>
</dbReference>
<keyword evidence="4 5" id="KW-0472">Membrane</keyword>
<reference evidence="6" key="1">
    <citation type="submission" date="2024-02" db="EMBL/GenBank/DDBJ databases">
        <authorList>
            <consortium name="ELIXIR-Norway"/>
            <consortium name="Elixir Norway"/>
        </authorList>
    </citation>
    <scope>NUCLEOTIDE SEQUENCE</scope>
</reference>
<feature type="transmembrane region" description="Helical" evidence="5">
    <location>
        <begin position="38"/>
        <end position="57"/>
    </location>
</feature>
<sequence>MQHHKEVVRVLTALALFLLAGLCEIGGGWLVWKWRKAGWHWGFFLLGSCILVLYGIVPTLQDQVFGRVYAAYGGFFIALSFLWDWALDGQRPDRWDIIGSVIAIAGVALIMFMPRKEGTTALVAASVPPTPQPQP</sequence>
<feature type="transmembrane region" description="Helical" evidence="5">
    <location>
        <begin position="95"/>
        <end position="113"/>
    </location>
</feature>
<feature type="transmembrane region" description="Helical" evidence="5">
    <location>
        <begin position="64"/>
        <end position="83"/>
    </location>
</feature>
<dbReference type="PANTHER" id="PTHR36116">
    <property type="entry name" value="UPF0060 MEMBRANE PROTEIN YNFA"/>
    <property type="match status" value="1"/>
</dbReference>
<proteinExistence type="inferred from homology"/>
<evidence type="ECO:0000313" key="7">
    <source>
        <dbReference type="Proteomes" id="UP001497512"/>
    </source>
</evidence>
<evidence type="ECO:0000313" key="6">
    <source>
        <dbReference type="EMBL" id="CAK9213577.1"/>
    </source>
</evidence>
<keyword evidence="3 5" id="KW-1133">Transmembrane helix</keyword>
<dbReference type="EMBL" id="OZ019911">
    <property type="protein sequence ID" value="CAK9213577.1"/>
    <property type="molecule type" value="Genomic_DNA"/>
</dbReference>
<keyword evidence="2 5" id="KW-0812">Transmembrane</keyword>
<evidence type="ECO:0000256" key="2">
    <source>
        <dbReference type="ARBA" id="ARBA00022692"/>
    </source>
</evidence>
<keyword evidence="7" id="KW-1185">Reference proteome</keyword>
<accession>A0ABP0U5T3</accession>
<dbReference type="HAMAP" id="MF_00010">
    <property type="entry name" value="UPF0060"/>
    <property type="match status" value="1"/>
</dbReference>
<dbReference type="NCBIfam" id="NF002586">
    <property type="entry name" value="PRK02237.1"/>
    <property type="match status" value="1"/>
</dbReference>
<feature type="transmembrane region" description="Helical" evidence="5">
    <location>
        <begin position="7"/>
        <end position="32"/>
    </location>
</feature>
<evidence type="ECO:0000256" key="5">
    <source>
        <dbReference type="SAM" id="Phobius"/>
    </source>
</evidence>
<evidence type="ECO:0000256" key="1">
    <source>
        <dbReference type="ARBA" id="ARBA00022475"/>
    </source>
</evidence>
<dbReference type="PANTHER" id="PTHR36116:SF1">
    <property type="entry name" value="UPF0060 MEMBRANE PROTEIN YNFA"/>
    <property type="match status" value="1"/>
</dbReference>
<keyword evidence="1" id="KW-1003">Cell membrane</keyword>
<evidence type="ECO:0000256" key="4">
    <source>
        <dbReference type="ARBA" id="ARBA00023136"/>
    </source>
</evidence>